<feature type="region of interest" description="Disordered" evidence="1">
    <location>
        <begin position="1"/>
        <end position="96"/>
    </location>
</feature>
<feature type="non-terminal residue" evidence="2">
    <location>
        <position position="1"/>
    </location>
</feature>
<protein>
    <submittedName>
        <fullName evidence="2">Uncharacterized protein</fullName>
    </submittedName>
</protein>
<accession>A0A699SPP8</accession>
<dbReference type="AlphaFoldDB" id="A0A699SPP8"/>
<gene>
    <name evidence="2" type="ORF">Tci_870753</name>
</gene>
<dbReference type="EMBL" id="BKCJ011174144">
    <property type="protein sequence ID" value="GFC98783.1"/>
    <property type="molecule type" value="Genomic_DNA"/>
</dbReference>
<evidence type="ECO:0000256" key="1">
    <source>
        <dbReference type="SAM" id="MobiDB-lite"/>
    </source>
</evidence>
<organism evidence="2">
    <name type="scientific">Tanacetum cinerariifolium</name>
    <name type="common">Dalmatian daisy</name>
    <name type="synonym">Chrysanthemum cinerariifolium</name>
    <dbReference type="NCBI Taxonomy" id="118510"/>
    <lineage>
        <taxon>Eukaryota</taxon>
        <taxon>Viridiplantae</taxon>
        <taxon>Streptophyta</taxon>
        <taxon>Embryophyta</taxon>
        <taxon>Tracheophyta</taxon>
        <taxon>Spermatophyta</taxon>
        <taxon>Magnoliopsida</taxon>
        <taxon>eudicotyledons</taxon>
        <taxon>Gunneridae</taxon>
        <taxon>Pentapetalae</taxon>
        <taxon>asterids</taxon>
        <taxon>campanulids</taxon>
        <taxon>Asterales</taxon>
        <taxon>Asteraceae</taxon>
        <taxon>Asteroideae</taxon>
        <taxon>Anthemideae</taxon>
        <taxon>Anthemidinae</taxon>
        <taxon>Tanacetum</taxon>
    </lineage>
</organism>
<evidence type="ECO:0000313" key="2">
    <source>
        <dbReference type="EMBL" id="GFC98783.1"/>
    </source>
</evidence>
<proteinExistence type="predicted"/>
<sequence length="142" mass="15801">ALPPPDYVPGLEEPEQAPTSPVYIPYVSEPDPEEDPADYPADHDDDDNEELSGDDADEKDEEQDEDDDDEEEEHPALADSIPPPPALHRPEVTLPPRKRLSIVHCSGYEAEESSVAVATKPIEGRRVDYGFVDSVEAEIRRR</sequence>
<feature type="compositionally biased region" description="Acidic residues" evidence="1">
    <location>
        <begin position="30"/>
        <end position="73"/>
    </location>
</feature>
<name>A0A699SPP8_TANCI</name>
<reference evidence="2" key="1">
    <citation type="journal article" date="2019" name="Sci. Rep.">
        <title>Draft genome of Tanacetum cinerariifolium, the natural source of mosquito coil.</title>
        <authorList>
            <person name="Yamashiro T."/>
            <person name="Shiraishi A."/>
            <person name="Satake H."/>
            <person name="Nakayama K."/>
        </authorList>
    </citation>
    <scope>NUCLEOTIDE SEQUENCE</scope>
</reference>
<feature type="non-terminal residue" evidence="2">
    <location>
        <position position="142"/>
    </location>
</feature>
<comment type="caution">
    <text evidence="2">The sequence shown here is derived from an EMBL/GenBank/DDBJ whole genome shotgun (WGS) entry which is preliminary data.</text>
</comment>